<feature type="coiled-coil region" evidence="1">
    <location>
        <begin position="49"/>
        <end position="77"/>
    </location>
</feature>
<comment type="caution">
    <text evidence="3">The sequence shown here is derived from an EMBL/GenBank/DDBJ whole genome shotgun (WGS) entry which is preliminary data.</text>
</comment>
<evidence type="ECO:0000313" key="3">
    <source>
        <dbReference type="EMBL" id="TEB21316.1"/>
    </source>
</evidence>
<dbReference type="AlphaFoldDB" id="A0A4Y7SHH8"/>
<evidence type="ECO:0000256" key="2">
    <source>
        <dbReference type="SAM" id="MobiDB-lite"/>
    </source>
</evidence>
<evidence type="ECO:0000256" key="1">
    <source>
        <dbReference type="SAM" id="Coils"/>
    </source>
</evidence>
<dbReference type="EMBL" id="QPFP01000115">
    <property type="protein sequence ID" value="TEB21316.1"/>
    <property type="molecule type" value="Genomic_DNA"/>
</dbReference>
<keyword evidence="4" id="KW-1185">Reference proteome</keyword>
<name>A0A4Y7SHH8_COPMI</name>
<protein>
    <submittedName>
        <fullName evidence="3">Uncharacterized protein</fullName>
    </submittedName>
</protein>
<proteinExistence type="predicted"/>
<feature type="compositionally biased region" description="Polar residues" evidence="2">
    <location>
        <begin position="121"/>
        <end position="143"/>
    </location>
</feature>
<gene>
    <name evidence="3" type="ORF">FA13DRAFT_1800055</name>
</gene>
<accession>A0A4Y7SHH8</accession>
<organism evidence="3 4">
    <name type="scientific">Coprinellus micaceus</name>
    <name type="common">Glistening ink-cap mushroom</name>
    <name type="synonym">Coprinus micaceus</name>
    <dbReference type="NCBI Taxonomy" id="71717"/>
    <lineage>
        <taxon>Eukaryota</taxon>
        <taxon>Fungi</taxon>
        <taxon>Dikarya</taxon>
        <taxon>Basidiomycota</taxon>
        <taxon>Agaricomycotina</taxon>
        <taxon>Agaricomycetes</taxon>
        <taxon>Agaricomycetidae</taxon>
        <taxon>Agaricales</taxon>
        <taxon>Agaricineae</taxon>
        <taxon>Psathyrellaceae</taxon>
        <taxon>Coprinellus</taxon>
    </lineage>
</organism>
<sequence length="149" mass="16937">MAEPQTLPSVQLAPDGSLLNEACFKVAQLLIKHNYEEATNIIAKFSAFKKELLHQQAKVEREKRKALEEEKLVLQERTKADAMAKEKIEKQIELLRLRESLGVTPENSGFDMFNTENGYSNDNYYQASGDNSADSSYMDQDSGSGYYRF</sequence>
<feature type="region of interest" description="Disordered" evidence="2">
    <location>
        <begin position="121"/>
        <end position="149"/>
    </location>
</feature>
<dbReference type="Proteomes" id="UP000298030">
    <property type="component" value="Unassembled WGS sequence"/>
</dbReference>
<evidence type="ECO:0000313" key="4">
    <source>
        <dbReference type="Proteomes" id="UP000298030"/>
    </source>
</evidence>
<keyword evidence="1" id="KW-0175">Coiled coil</keyword>
<reference evidence="3 4" key="1">
    <citation type="journal article" date="2019" name="Nat. Ecol. Evol.">
        <title>Megaphylogeny resolves global patterns of mushroom evolution.</title>
        <authorList>
            <person name="Varga T."/>
            <person name="Krizsan K."/>
            <person name="Foldi C."/>
            <person name="Dima B."/>
            <person name="Sanchez-Garcia M."/>
            <person name="Sanchez-Ramirez S."/>
            <person name="Szollosi G.J."/>
            <person name="Szarkandi J.G."/>
            <person name="Papp V."/>
            <person name="Albert L."/>
            <person name="Andreopoulos W."/>
            <person name="Angelini C."/>
            <person name="Antonin V."/>
            <person name="Barry K.W."/>
            <person name="Bougher N.L."/>
            <person name="Buchanan P."/>
            <person name="Buyck B."/>
            <person name="Bense V."/>
            <person name="Catcheside P."/>
            <person name="Chovatia M."/>
            <person name="Cooper J."/>
            <person name="Damon W."/>
            <person name="Desjardin D."/>
            <person name="Finy P."/>
            <person name="Geml J."/>
            <person name="Haridas S."/>
            <person name="Hughes K."/>
            <person name="Justo A."/>
            <person name="Karasinski D."/>
            <person name="Kautmanova I."/>
            <person name="Kiss B."/>
            <person name="Kocsube S."/>
            <person name="Kotiranta H."/>
            <person name="LaButti K.M."/>
            <person name="Lechner B.E."/>
            <person name="Liimatainen K."/>
            <person name="Lipzen A."/>
            <person name="Lukacs Z."/>
            <person name="Mihaltcheva S."/>
            <person name="Morgado L.N."/>
            <person name="Niskanen T."/>
            <person name="Noordeloos M.E."/>
            <person name="Ohm R.A."/>
            <person name="Ortiz-Santana B."/>
            <person name="Ovrebo C."/>
            <person name="Racz N."/>
            <person name="Riley R."/>
            <person name="Savchenko A."/>
            <person name="Shiryaev A."/>
            <person name="Soop K."/>
            <person name="Spirin V."/>
            <person name="Szebenyi C."/>
            <person name="Tomsovsky M."/>
            <person name="Tulloss R.E."/>
            <person name="Uehling J."/>
            <person name="Grigoriev I.V."/>
            <person name="Vagvolgyi C."/>
            <person name="Papp T."/>
            <person name="Martin F.M."/>
            <person name="Miettinen O."/>
            <person name="Hibbett D.S."/>
            <person name="Nagy L.G."/>
        </authorList>
    </citation>
    <scope>NUCLEOTIDE SEQUENCE [LARGE SCALE GENOMIC DNA]</scope>
    <source>
        <strain evidence="3 4">FP101781</strain>
    </source>
</reference>